<dbReference type="PANTHER" id="PTHR44845:SF7">
    <property type="entry name" value="PLIPASTATIN SYNTHASE SUBUNIT D"/>
    <property type="match status" value="1"/>
</dbReference>
<accession>A0AA41HGV5</accession>
<protein>
    <recommendedName>
        <fullName evidence="3">Carrier domain-containing protein</fullName>
    </recommendedName>
</protein>
<name>A0AA41HGV5_9BURK</name>
<keyword evidence="2" id="KW-0597">Phosphoprotein</keyword>
<evidence type="ECO:0000259" key="3">
    <source>
        <dbReference type="PROSITE" id="PS50075"/>
    </source>
</evidence>
<evidence type="ECO:0000313" key="5">
    <source>
        <dbReference type="Proteomes" id="UP001155901"/>
    </source>
</evidence>
<feature type="non-terminal residue" evidence="4">
    <location>
        <position position="84"/>
    </location>
</feature>
<dbReference type="AlphaFoldDB" id="A0AA41HGV5"/>
<evidence type="ECO:0000313" key="4">
    <source>
        <dbReference type="EMBL" id="MBV6325880.1"/>
    </source>
</evidence>
<dbReference type="Proteomes" id="UP001155901">
    <property type="component" value="Unassembled WGS sequence"/>
</dbReference>
<dbReference type="EMBL" id="JAHTGR010000242">
    <property type="protein sequence ID" value="MBV6325880.1"/>
    <property type="molecule type" value="Genomic_DNA"/>
</dbReference>
<feature type="non-terminal residue" evidence="4">
    <location>
        <position position="1"/>
    </location>
</feature>
<dbReference type="RefSeq" id="WP_217946805.1">
    <property type="nucleotide sequence ID" value="NZ_JAHTGR010000242.1"/>
</dbReference>
<dbReference type="InterPro" id="IPR009081">
    <property type="entry name" value="PP-bd_ACP"/>
</dbReference>
<proteinExistence type="predicted"/>
<evidence type="ECO:0000256" key="1">
    <source>
        <dbReference type="ARBA" id="ARBA00022450"/>
    </source>
</evidence>
<dbReference type="PANTHER" id="PTHR44845">
    <property type="entry name" value="CARRIER DOMAIN-CONTAINING PROTEIN"/>
    <property type="match status" value="1"/>
</dbReference>
<reference evidence="4" key="1">
    <citation type="submission" date="2021-07" db="EMBL/GenBank/DDBJ databases">
        <title>Characterization of violacein-producing bacteria and related species.</title>
        <authorList>
            <person name="Wilson H.S."/>
            <person name="De Leon M.E."/>
        </authorList>
    </citation>
    <scope>NUCLEOTIDE SEQUENCE</scope>
    <source>
        <strain evidence="4">HSC-15S17</strain>
    </source>
</reference>
<gene>
    <name evidence="4" type="ORF">KVP70_33895</name>
</gene>
<dbReference type="InterPro" id="IPR006162">
    <property type="entry name" value="Ppantetheine_attach_site"/>
</dbReference>
<dbReference type="Pfam" id="PF00550">
    <property type="entry name" value="PP-binding"/>
    <property type="match status" value="1"/>
</dbReference>
<keyword evidence="1" id="KW-0596">Phosphopantetheine</keyword>
<dbReference type="PROSITE" id="PS00012">
    <property type="entry name" value="PHOSPHOPANTETHEINE"/>
    <property type="match status" value="1"/>
</dbReference>
<evidence type="ECO:0000256" key="2">
    <source>
        <dbReference type="ARBA" id="ARBA00022553"/>
    </source>
</evidence>
<feature type="domain" description="Carrier" evidence="3">
    <location>
        <begin position="1"/>
        <end position="56"/>
    </location>
</feature>
<comment type="caution">
    <text evidence="4">The sequence shown here is derived from an EMBL/GenBank/DDBJ whole genome shotgun (WGS) entry which is preliminary data.</text>
</comment>
<dbReference type="PROSITE" id="PS50075">
    <property type="entry name" value="CARRIER"/>
    <property type="match status" value="1"/>
</dbReference>
<organism evidence="4 5">
    <name type="scientific">Duganella violaceipulchra</name>
    <dbReference type="NCBI Taxonomy" id="2849652"/>
    <lineage>
        <taxon>Bacteria</taxon>
        <taxon>Pseudomonadati</taxon>
        <taxon>Pseudomonadota</taxon>
        <taxon>Betaproteobacteria</taxon>
        <taxon>Burkholderiales</taxon>
        <taxon>Oxalobacteraceae</taxon>
        <taxon>Telluria group</taxon>
        <taxon>Duganella</taxon>
    </lineage>
</organism>
<sequence length="84" mass="9013">ERVGIHDDFFALGGHSLRALMVLARIRKAFDVVLALRVLFETPTVAGLAERVDALRAASTAVLPTIAALAPQESYAVSAAQRRL</sequence>